<evidence type="ECO:0000256" key="1">
    <source>
        <dbReference type="SAM" id="Phobius"/>
    </source>
</evidence>
<feature type="transmembrane region" description="Helical" evidence="1">
    <location>
        <begin position="233"/>
        <end position="253"/>
    </location>
</feature>
<comment type="caution">
    <text evidence="2">The sequence shown here is derived from an EMBL/GenBank/DDBJ whole genome shotgun (WGS) entry which is preliminary data.</text>
</comment>
<feature type="transmembrane region" description="Helical" evidence="1">
    <location>
        <begin position="121"/>
        <end position="142"/>
    </location>
</feature>
<dbReference type="EMBL" id="CAUYUE010000005">
    <property type="protein sequence ID" value="CAK0776408.1"/>
    <property type="molecule type" value="Genomic_DNA"/>
</dbReference>
<sequence length="333" mass="36802">MVNFKNLSFVAFYGATLTTLLLVFTIVFFSGVVSKNSVEIVRHYLTNIALVDPSVADIIQATSGLCDGSQTMPSPNVFSGSLASYLAYGVGGLAVVFFVLHMRWRILDRTAIFSRNEYKCLAMLLIPAVMEIIVHFCVYVRFKYFSNVYLVKLMKNMRLRADLQYLNDLWTRDATKINASGTTSNGVCVTNCLSETDRTALMTKLSGYLNQYNTLIDGTERGSVSPSSAWQKILALPGIVGTATMLAIFAMIARAAYELNLYNRPFLIGILTVSVVYLVFVYLLQSYTADAESAEVADGSYVSAIFCSSEMDAISNLVRRDLANQDSTGWDQT</sequence>
<feature type="transmembrane region" description="Helical" evidence="1">
    <location>
        <begin position="265"/>
        <end position="284"/>
    </location>
</feature>
<protein>
    <submittedName>
        <fullName evidence="2">Uncharacterized protein</fullName>
    </submittedName>
</protein>
<feature type="transmembrane region" description="Helical" evidence="1">
    <location>
        <begin position="82"/>
        <end position="100"/>
    </location>
</feature>
<accession>A0AAV1I198</accession>
<proteinExistence type="predicted"/>
<organism evidence="2 3">
    <name type="scientific">Coccomyxa viridis</name>
    <dbReference type="NCBI Taxonomy" id="1274662"/>
    <lineage>
        <taxon>Eukaryota</taxon>
        <taxon>Viridiplantae</taxon>
        <taxon>Chlorophyta</taxon>
        <taxon>core chlorophytes</taxon>
        <taxon>Trebouxiophyceae</taxon>
        <taxon>Trebouxiophyceae incertae sedis</taxon>
        <taxon>Coccomyxaceae</taxon>
        <taxon>Coccomyxa</taxon>
    </lineage>
</organism>
<keyword evidence="1" id="KW-0472">Membrane</keyword>
<gene>
    <name evidence="2" type="ORF">CVIRNUC_004374</name>
</gene>
<feature type="transmembrane region" description="Helical" evidence="1">
    <location>
        <begin position="7"/>
        <end position="29"/>
    </location>
</feature>
<evidence type="ECO:0000313" key="3">
    <source>
        <dbReference type="Proteomes" id="UP001314263"/>
    </source>
</evidence>
<keyword evidence="3" id="KW-1185">Reference proteome</keyword>
<reference evidence="2 3" key="1">
    <citation type="submission" date="2023-10" db="EMBL/GenBank/DDBJ databases">
        <authorList>
            <person name="Maclean D."/>
            <person name="Macfadyen A."/>
        </authorList>
    </citation>
    <scope>NUCLEOTIDE SEQUENCE [LARGE SCALE GENOMIC DNA]</scope>
</reference>
<dbReference type="Proteomes" id="UP001314263">
    <property type="component" value="Unassembled WGS sequence"/>
</dbReference>
<dbReference type="AlphaFoldDB" id="A0AAV1I198"/>
<keyword evidence="1" id="KW-0812">Transmembrane</keyword>
<keyword evidence="1" id="KW-1133">Transmembrane helix</keyword>
<evidence type="ECO:0000313" key="2">
    <source>
        <dbReference type="EMBL" id="CAK0776408.1"/>
    </source>
</evidence>
<name>A0AAV1I198_9CHLO</name>